<accession>A0ABS4KGF9</accession>
<dbReference type="GO" id="GO:0003677">
    <property type="term" value="F:DNA binding"/>
    <property type="evidence" value="ECO:0007669"/>
    <property type="project" value="UniProtKB-KW"/>
</dbReference>
<dbReference type="PANTHER" id="PTHR43214">
    <property type="entry name" value="TWO-COMPONENT RESPONSE REGULATOR"/>
    <property type="match status" value="1"/>
</dbReference>
<keyword evidence="4 10" id="KW-0238">DNA-binding</keyword>
<dbReference type="InterPro" id="IPR011006">
    <property type="entry name" value="CheY-like_superfamily"/>
</dbReference>
<comment type="function">
    <text evidence="6">May play the central regulatory role in sporulation. It may be an element of the effector pathway responsible for the activation of sporulation genes in response to nutritional stress. Spo0A may act in concert with spo0H (a sigma factor) to control the expression of some genes that are critical to the sporulation process.</text>
</comment>
<feature type="modified residue" description="4-aspartylphosphate" evidence="7">
    <location>
        <position position="56"/>
    </location>
</feature>
<name>A0ABS4KGF9_9FIRM</name>
<evidence type="ECO:0000313" key="10">
    <source>
        <dbReference type="EMBL" id="MBP2026861.1"/>
    </source>
</evidence>
<comment type="caution">
    <text evidence="10">The sequence shown here is derived from an EMBL/GenBank/DDBJ whole genome shotgun (WGS) entry which is preliminary data.</text>
</comment>
<dbReference type="SMART" id="SM00421">
    <property type="entry name" value="HTH_LUXR"/>
    <property type="match status" value="1"/>
</dbReference>
<gene>
    <name evidence="10" type="ORF">J2Z35_000653</name>
</gene>
<dbReference type="CDD" id="cd06170">
    <property type="entry name" value="LuxR_C_like"/>
    <property type="match status" value="1"/>
</dbReference>
<reference evidence="10 11" key="1">
    <citation type="submission" date="2021-03" db="EMBL/GenBank/DDBJ databases">
        <title>Genomic Encyclopedia of Type Strains, Phase IV (KMG-IV): sequencing the most valuable type-strain genomes for metagenomic binning, comparative biology and taxonomic classification.</title>
        <authorList>
            <person name="Goeker M."/>
        </authorList>
    </citation>
    <scope>NUCLEOTIDE SEQUENCE [LARGE SCALE GENOMIC DNA]</scope>
    <source>
        <strain evidence="10 11">DSM 27512</strain>
    </source>
</reference>
<dbReference type="InterPro" id="IPR058245">
    <property type="entry name" value="NreC/VraR/RcsB-like_REC"/>
</dbReference>
<dbReference type="InterPro" id="IPR001789">
    <property type="entry name" value="Sig_transdc_resp-reg_receiver"/>
</dbReference>
<evidence type="ECO:0000256" key="4">
    <source>
        <dbReference type="ARBA" id="ARBA00023125"/>
    </source>
</evidence>
<dbReference type="RefSeq" id="WP_209659303.1">
    <property type="nucleotide sequence ID" value="NZ_JAGGLI010000005.1"/>
</dbReference>
<dbReference type="SMART" id="SM00448">
    <property type="entry name" value="REC"/>
    <property type="match status" value="1"/>
</dbReference>
<dbReference type="InterPro" id="IPR000792">
    <property type="entry name" value="Tscrpt_reg_LuxR_C"/>
</dbReference>
<evidence type="ECO:0000313" key="11">
    <source>
        <dbReference type="Proteomes" id="UP001314903"/>
    </source>
</evidence>
<evidence type="ECO:0000256" key="7">
    <source>
        <dbReference type="PROSITE-ProRule" id="PRU00169"/>
    </source>
</evidence>
<protein>
    <recommendedName>
        <fullName evidence="1">Stage 0 sporulation protein A homolog</fullName>
    </recommendedName>
</protein>
<evidence type="ECO:0000256" key="3">
    <source>
        <dbReference type="ARBA" id="ARBA00023015"/>
    </source>
</evidence>
<dbReference type="PROSITE" id="PS50043">
    <property type="entry name" value="HTH_LUXR_2"/>
    <property type="match status" value="1"/>
</dbReference>
<dbReference type="PROSITE" id="PS50110">
    <property type="entry name" value="RESPONSE_REGULATORY"/>
    <property type="match status" value="1"/>
</dbReference>
<dbReference type="PROSITE" id="PS00622">
    <property type="entry name" value="HTH_LUXR_1"/>
    <property type="match status" value="1"/>
</dbReference>
<evidence type="ECO:0000259" key="8">
    <source>
        <dbReference type="PROSITE" id="PS50043"/>
    </source>
</evidence>
<dbReference type="InterPro" id="IPR016032">
    <property type="entry name" value="Sig_transdc_resp-reg_C-effctor"/>
</dbReference>
<proteinExistence type="predicted"/>
<evidence type="ECO:0000256" key="5">
    <source>
        <dbReference type="ARBA" id="ARBA00023163"/>
    </source>
</evidence>
<feature type="domain" description="HTH luxR-type" evidence="8">
    <location>
        <begin position="148"/>
        <end position="213"/>
    </location>
</feature>
<organism evidence="10 11">
    <name type="scientific">Acetoanaerobium pronyense</name>
    <dbReference type="NCBI Taxonomy" id="1482736"/>
    <lineage>
        <taxon>Bacteria</taxon>
        <taxon>Bacillati</taxon>
        <taxon>Bacillota</taxon>
        <taxon>Clostridia</taxon>
        <taxon>Peptostreptococcales</taxon>
        <taxon>Filifactoraceae</taxon>
        <taxon>Acetoanaerobium</taxon>
    </lineage>
</organism>
<keyword evidence="5" id="KW-0804">Transcription</keyword>
<sequence length="220" mass="24840">MDTTKVMIVDDHAIIREIIENILGDCEDISLVKKAENGKESLDFLIHNHVDIILLDILMPGINGLKVLEEVKKMKSPPKVIMLTGCKDKTVALQALNMGAEGYLSKEVDTSHIILAIKEVMAGNSYIYPPISKLIKDDMDHIKREIEEATKIDRLTSREFQVMTLIAKGMSNIKISETLSISDKTVKNHVSSILKKLEFQDRTQIAIYALNNNYDKYPKE</sequence>
<keyword evidence="11" id="KW-1185">Reference proteome</keyword>
<dbReference type="SUPFAM" id="SSF52172">
    <property type="entry name" value="CheY-like"/>
    <property type="match status" value="1"/>
</dbReference>
<dbReference type="CDD" id="cd17535">
    <property type="entry name" value="REC_NarL-like"/>
    <property type="match status" value="1"/>
</dbReference>
<dbReference type="EMBL" id="JAGGLI010000005">
    <property type="protein sequence ID" value="MBP2026861.1"/>
    <property type="molecule type" value="Genomic_DNA"/>
</dbReference>
<evidence type="ECO:0000256" key="2">
    <source>
        <dbReference type="ARBA" id="ARBA00022553"/>
    </source>
</evidence>
<evidence type="ECO:0000256" key="6">
    <source>
        <dbReference type="ARBA" id="ARBA00024867"/>
    </source>
</evidence>
<evidence type="ECO:0000256" key="1">
    <source>
        <dbReference type="ARBA" id="ARBA00018672"/>
    </source>
</evidence>
<dbReference type="Pfam" id="PF00196">
    <property type="entry name" value="GerE"/>
    <property type="match status" value="1"/>
</dbReference>
<dbReference type="PANTHER" id="PTHR43214:SF43">
    <property type="entry name" value="TWO-COMPONENT RESPONSE REGULATOR"/>
    <property type="match status" value="1"/>
</dbReference>
<dbReference type="SUPFAM" id="SSF46894">
    <property type="entry name" value="C-terminal effector domain of the bipartite response regulators"/>
    <property type="match status" value="1"/>
</dbReference>
<keyword evidence="3" id="KW-0805">Transcription regulation</keyword>
<dbReference type="Proteomes" id="UP001314903">
    <property type="component" value="Unassembled WGS sequence"/>
</dbReference>
<dbReference type="Gene3D" id="3.40.50.2300">
    <property type="match status" value="1"/>
</dbReference>
<dbReference type="InterPro" id="IPR039420">
    <property type="entry name" value="WalR-like"/>
</dbReference>
<dbReference type="PRINTS" id="PR00038">
    <property type="entry name" value="HTHLUXR"/>
</dbReference>
<keyword evidence="2 7" id="KW-0597">Phosphoprotein</keyword>
<evidence type="ECO:0000259" key="9">
    <source>
        <dbReference type="PROSITE" id="PS50110"/>
    </source>
</evidence>
<feature type="domain" description="Response regulatory" evidence="9">
    <location>
        <begin position="5"/>
        <end position="121"/>
    </location>
</feature>
<dbReference type="Pfam" id="PF00072">
    <property type="entry name" value="Response_reg"/>
    <property type="match status" value="1"/>
</dbReference>